<dbReference type="Proteomes" id="UP001152918">
    <property type="component" value="Chromosome"/>
</dbReference>
<accession>C3K8R6</accession>
<gene>
    <name evidence="2" type="ordered locus">PFLU_2499</name>
</gene>
<sequence>MPNTRWARISIARDVSHPTLSPFTKQFRSLRVNRYEYFTVSRMKAHERKECRGMEKDLSPTDLRERTSASVDLKAQLFDQRRKCGTGRKDITTDSGNKKIHTTRTRFVKFDSKGAICAQCTIARKWSKSRLKSLSQLKRRNSC</sequence>
<evidence type="ECO:0000313" key="1">
    <source>
        <dbReference type="EMBL" id="CAI2796736.1"/>
    </source>
</evidence>
<dbReference type="AlphaFoldDB" id="C3K8R6"/>
<dbReference type="EMBL" id="AM181176">
    <property type="protein sequence ID" value="CAY48736.1"/>
    <property type="molecule type" value="Genomic_DNA"/>
</dbReference>
<dbReference type="EMBL" id="OV986001">
    <property type="protein sequence ID" value="CAI2796736.1"/>
    <property type="molecule type" value="Genomic_DNA"/>
</dbReference>
<reference evidence="1" key="2">
    <citation type="submission" date="2023-10" db="EMBL/GenBank/DDBJ databases">
        <authorList>
            <person name="Fortmann-Grote C."/>
        </authorList>
    </citation>
    <scope>NUCLEOTIDE SEQUENCE</scope>
    <source>
        <strain evidence="1">SBW25</strain>
    </source>
</reference>
<reference evidence="2" key="1">
    <citation type="journal article" date="2009" name="Genome Biol.">
        <title>Genomic and genetic analyses of diversity and plant interactions of Pseudomonas fluorescens.</title>
        <authorList>
            <person name="Silby M.W."/>
            <person name="Cerdeno-Tarraga A.M."/>
            <person name="Vernikos G.S."/>
            <person name="Giddens S.R."/>
            <person name="Jackson R.W."/>
            <person name="Preston G.M."/>
            <person name="Zhang X.X."/>
            <person name="Moon C.D."/>
            <person name="Gehrig S.M."/>
            <person name="Godfrey S.A."/>
            <person name="Knight C.G."/>
            <person name="Malone J.G."/>
            <person name="Robinson Z."/>
            <person name="Spiers A.J."/>
            <person name="Harris S."/>
            <person name="Challis G.L."/>
            <person name="Yaxley A.M."/>
            <person name="Harris D."/>
            <person name="Seeger K."/>
            <person name="Murphy L."/>
            <person name="Rutter S."/>
            <person name="Squares R."/>
            <person name="Quail M.A."/>
            <person name="Saunders E."/>
            <person name="Mavromatis K."/>
            <person name="Brettin T.S."/>
            <person name="Bentley S.D."/>
            <person name="Hothersall J."/>
            <person name="Stephens E."/>
            <person name="Thomas C.M."/>
            <person name="Parkhill J."/>
            <person name="Levy S.B."/>
            <person name="Rainey P.B."/>
            <person name="Thomson N.R."/>
        </authorList>
    </citation>
    <scope>NUCLEOTIDE SEQUENCE [LARGE SCALE GENOMIC DNA]</scope>
    <source>
        <strain evidence="2">SBW25</strain>
    </source>
</reference>
<evidence type="ECO:0000313" key="2">
    <source>
        <dbReference type="EMBL" id="CAY48736.1"/>
    </source>
</evidence>
<organism evidence="2">
    <name type="scientific">Pseudomonas fluorescens (strain SBW25)</name>
    <dbReference type="NCBI Taxonomy" id="216595"/>
    <lineage>
        <taxon>Bacteria</taxon>
        <taxon>Pseudomonadati</taxon>
        <taxon>Pseudomonadota</taxon>
        <taxon>Gammaproteobacteria</taxon>
        <taxon>Pseudomonadales</taxon>
        <taxon>Pseudomonadaceae</taxon>
        <taxon>Pseudomonas</taxon>
    </lineage>
</organism>
<dbReference type="HOGENOM" id="CLU_1804531_0_0_6"/>
<dbReference type="KEGG" id="pfs:PFLU_2499"/>
<proteinExistence type="predicted"/>
<name>C3K8R6_PSEFS</name>
<protein>
    <submittedName>
        <fullName evidence="2">Uncharacterized protein</fullName>
    </submittedName>
</protein>